<dbReference type="WBParaSite" id="ES5_v2.g23526.t1">
    <property type="protein sequence ID" value="ES5_v2.g23526.t1"/>
    <property type="gene ID" value="ES5_v2.g23526"/>
</dbReference>
<name>A0AC34G1W4_9BILA</name>
<dbReference type="Proteomes" id="UP000887579">
    <property type="component" value="Unplaced"/>
</dbReference>
<protein>
    <submittedName>
        <fullName evidence="2">Uncharacterized protein</fullName>
    </submittedName>
</protein>
<reference evidence="2" key="1">
    <citation type="submission" date="2022-11" db="UniProtKB">
        <authorList>
            <consortium name="WormBaseParasite"/>
        </authorList>
    </citation>
    <scope>IDENTIFICATION</scope>
</reference>
<organism evidence="1 2">
    <name type="scientific">Panagrolaimus sp. ES5</name>
    <dbReference type="NCBI Taxonomy" id="591445"/>
    <lineage>
        <taxon>Eukaryota</taxon>
        <taxon>Metazoa</taxon>
        <taxon>Ecdysozoa</taxon>
        <taxon>Nematoda</taxon>
        <taxon>Chromadorea</taxon>
        <taxon>Rhabditida</taxon>
        <taxon>Tylenchina</taxon>
        <taxon>Panagrolaimomorpha</taxon>
        <taxon>Panagrolaimoidea</taxon>
        <taxon>Panagrolaimidae</taxon>
        <taxon>Panagrolaimus</taxon>
    </lineage>
</organism>
<evidence type="ECO:0000313" key="2">
    <source>
        <dbReference type="WBParaSite" id="ES5_v2.g23526.t1"/>
    </source>
</evidence>
<accession>A0AC34G1W4</accession>
<evidence type="ECO:0000313" key="1">
    <source>
        <dbReference type="Proteomes" id="UP000887579"/>
    </source>
</evidence>
<proteinExistence type="predicted"/>
<sequence>MPPKKGKTAKGHVKCDPIPVGTIYKGTNKREVIVGKEFAQGGFGRICDAKLVGKADKLIIKLEPSGNGPLFTEMYAFQRLFRADMLEAYKKKQKLTHLGLPYLVESGMQEEIRFLVMPKYSYCLDHIIKE</sequence>